<sequence>MFCVPFHPYIPKSREIFSRVAVVILALGVIMLLAMVIVTIYRTRQSKQLIKGSSRTGLGKMATRTKENNMSRRRKFLLLQIS</sequence>
<organism evidence="2 3">
    <name type="scientific">Cicer arietinum</name>
    <name type="common">Chickpea</name>
    <name type="synonym">Garbanzo</name>
    <dbReference type="NCBI Taxonomy" id="3827"/>
    <lineage>
        <taxon>Eukaryota</taxon>
        <taxon>Viridiplantae</taxon>
        <taxon>Streptophyta</taxon>
        <taxon>Embryophyta</taxon>
        <taxon>Tracheophyta</taxon>
        <taxon>Spermatophyta</taxon>
        <taxon>Magnoliopsida</taxon>
        <taxon>eudicotyledons</taxon>
        <taxon>Gunneridae</taxon>
        <taxon>Pentapetalae</taxon>
        <taxon>rosids</taxon>
        <taxon>fabids</taxon>
        <taxon>Fabales</taxon>
        <taxon>Fabaceae</taxon>
        <taxon>Papilionoideae</taxon>
        <taxon>50 kb inversion clade</taxon>
        <taxon>NPAAA clade</taxon>
        <taxon>Hologalegina</taxon>
        <taxon>IRL clade</taxon>
        <taxon>Cicereae</taxon>
        <taxon>Cicer</taxon>
    </lineage>
</organism>
<evidence type="ECO:0000313" key="4">
    <source>
        <dbReference type="RefSeq" id="XP_027190285.1"/>
    </source>
</evidence>
<evidence type="ECO:0000313" key="2">
    <source>
        <dbReference type="Proteomes" id="UP000087171"/>
    </source>
</evidence>
<dbReference type="Proteomes" id="UP000087171">
    <property type="component" value="Chromosome Ca5"/>
</dbReference>
<keyword evidence="1" id="KW-0472">Membrane</keyword>
<protein>
    <submittedName>
        <fullName evidence="3 4">LRR receptor-like serine/threonine-protein kinase ERL2</fullName>
    </submittedName>
</protein>
<gene>
    <name evidence="3 4" type="primary">LOC105852038</name>
</gene>
<dbReference type="RefSeq" id="XP_027190285.1">
    <property type="nucleotide sequence ID" value="XM_027334484.1"/>
</dbReference>
<dbReference type="GeneID" id="105852038"/>
<dbReference type="RefSeq" id="XP_073224270.1">
    <property type="nucleotide sequence ID" value="XM_073368169.1"/>
</dbReference>
<evidence type="ECO:0000256" key="1">
    <source>
        <dbReference type="SAM" id="Phobius"/>
    </source>
</evidence>
<feature type="transmembrane region" description="Helical" evidence="1">
    <location>
        <begin position="20"/>
        <end position="41"/>
    </location>
</feature>
<reference evidence="3 4" key="2">
    <citation type="submission" date="2025-04" db="UniProtKB">
        <authorList>
            <consortium name="RefSeq"/>
        </authorList>
    </citation>
    <scope>IDENTIFICATION</scope>
    <source>
        <tissue evidence="3 4">Etiolated seedlings</tissue>
    </source>
</reference>
<reference evidence="2" key="1">
    <citation type="journal article" date="2013" name="Nat. Biotechnol.">
        <title>Draft genome sequence of chickpea (Cicer arietinum) provides a resource for trait improvement.</title>
        <authorList>
            <person name="Varshney R.K."/>
            <person name="Song C."/>
            <person name="Saxena R.K."/>
            <person name="Azam S."/>
            <person name="Yu S."/>
            <person name="Sharpe A.G."/>
            <person name="Cannon S."/>
            <person name="Baek J."/>
            <person name="Rosen B.D."/>
            <person name="Tar'an B."/>
            <person name="Millan T."/>
            <person name="Zhang X."/>
            <person name="Ramsay L.D."/>
            <person name="Iwata A."/>
            <person name="Wang Y."/>
            <person name="Nelson W."/>
            <person name="Farmer A.D."/>
            <person name="Gaur P.M."/>
            <person name="Soderlund C."/>
            <person name="Penmetsa R.V."/>
            <person name="Xu C."/>
            <person name="Bharti A.K."/>
            <person name="He W."/>
            <person name="Winter P."/>
            <person name="Zhao S."/>
            <person name="Hane J.K."/>
            <person name="Carrasquilla-Garcia N."/>
            <person name="Condie J.A."/>
            <person name="Upadhyaya H.D."/>
            <person name="Luo M.C."/>
            <person name="Thudi M."/>
            <person name="Gowda C.L."/>
            <person name="Singh N.P."/>
            <person name="Lichtenzveig J."/>
            <person name="Gali K.K."/>
            <person name="Rubio J."/>
            <person name="Nadarajan N."/>
            <person name="Dolezel J."/>
            <person name="Bansal K.C."/>
            <person name="Xu X."/>
            <person name="Edwards D."/>
            <person name="Zhang G."/>
            <person name="Kahl G."/>
            <person name="Gil J."/>
            <person name="Singh K.B."/>
            <person name="Datta S.K."/>
            <person name="Jackson S.A."/>
            <person name="Wang J."/>
            <person name="Cook D.R."/>
        </authorList>
    </citation>
    <scope>NUCLEOTIDE SEQUENCE [LARGE SCALE GENOMIC DNA]</scope>
    <source>
        <strain evidence="2">cv. CDC Frontier</strain>
    </source>
</reference>
<accession>A0A1S3E527</accession>
<keyword evidence="1" id="KW-1133">Transmembrane helix</keyword>
<evidence type="ECO:0000313" key="3">
    <source>
        <dbReference type="RefSeq" id="XP_012570907.1"/>
    </source>
</evidence>
<dbReference type="RefSeq" id="XP_073224269.1">
    <property type="nucleotide sequence ID" value="XM_073368168.1"/>
</dbReference>
<proteinExistence type="predicted"/>
<dbReference type="AlphaFoldDB" id="A0A1S3E527"/>
<name>A0A1S3E527_CICAR</name>
<dbReference type="RefSeq" id="XP_012570907.1">
    <property type="nucleotide sequence ID" value="XM_012715453.2"/>
</dbReference>
<keyword evidence="2" id="KW-1185">Reference proteome</keyword>
<keyword evidence="1" id="KW-0812">Transmembrane</keyword>